<sequence>MEKFQLDPAEYPLGKRIIKELSLLGLLLLILLFFGELKVVYLSAIFLMYILLLLLKRNRIIYEIKFDDDAKEIHLYYFYLIACKGLEKIPYSKIGFNMGLKRFGFGSAIETLELFKGKILAGEIRKEGKWKWSEENTKQLHEKLNQVANLK</sequence>
<comment type="caution">
    <text evidence="2">The sequence shown here is derived from an EMBL/GenBank/DDBJ whole genome shotgun (WGS) entry which is preliminary data.</text>
</comment>
<keyword evidence="1" id="KW-0472">Membrane</keyword>
<proteinExistence type="predicted"/>
<feature type="transmembrane region" description="Helical" evidence="1">
    <location>
        <begin position="23"/>
        <end position="55"/>
    </location>
</feature>
<organism evidence="2 3">
    <name type="scientific">Paralabilibaculum antarcticum</name>
    <dbReference type="NCBI Taxonomy" id="2912572"/>
    <lineage>
        <taxon>Bacteria</taxon>
        <taxon>Pseudomonadati</taxon>
        <taxon>Bacteroidota</taxon>
        <taxon>Bacteroidia</taxon>
        <taxon>Marinilabiliales</taxon>
        <taxon>Marinifilaceae</taxon>
        <taxon>Paralabilibaculum</taxon>
    </lineage>
</organism>
<keyword evidence="1" id="KW-1133">Transmembrane helix</keyword>
<reference evidence="2 3" key="1">
    <citation type="submission" date="2022-01" db="EMBL/GenBank/DDBJ databases">
        <title>Labilibaculum sp. nov, a marine bacterium isolated from Antarctica.</title>
        <authorList>
            <person name="Dai W."/>
        </authorList>
    </citation>
    <scope>NUCLEOTIDE SEQUENCE [LARGE SCALE GENOMIC DNA]</scope>
    <source>
        <strain evidence="2 3">DW002</strain>
    </source>
</reference>
<accession>A0ABT5VVN8</accession>
<evidence type="ECO:0000313" key="2">
    <source>
        <dbReference type="EMBL" id="MDE5419478.1"/>
    </source>
</evidence>
<name>A0ABT5VVN8_9BACT</name>
<keyword evidence="1" id="KW-0812">Transmembrane</keyword>
<evidence type="ECO:0000313" key="3">
    <source>
        <dbReference type="Proteomes" id="UP001528920"/>
    </source>
</evidence>
<dbReference type="RefSeq" id="WP_275110808.1">
    <property type="nucleotide sequence ID" value="NZ_JAKJSC010000004.1"/>
</dbReference>
<gene>
    <name evidence="2" type="ORF">L3049_15905</name>
</gene>
<dbReference type="EMBL" id="JAKJSC010000004">
    <property type="protein sequence ID" value="MDE5419478.1"/>
    <property type="molecule type" value="Genomic_DNA"/>
</dbReference>
<dbReference type="Proteomes" id="UP001528920">
    <property type="component" value="Unassembled WGS sequence"/>
</dbReference>
<keyword evidence="3" id="KW-1185">Reference proteome</keyword>
<protein>
    <submittedName>
        <fullName evidence="2">Uncharacterized protein</fullName>
    </submittedName>
</protein>
<evidence type="ECO:0000256" key="1">
    <source>
        <dbReference type="SAM" id="Phobius"/>
    </source>
</evidence>